<feature type="compositionally biased region" description="Basic and acidic residues" evidence="1">
    <location>
        <begin position="157"/>
        <end position="170"/>
    </location>
</feature>
<evidence type="ECO:0008006" key="4">
    <source>
        <dbReference type="Google" id="ProtNLM"/>
    </source>
</evidence>
<dbReference type="Proteomes" id="UP000821837">
    <property type="component" value="Chromosome 1"/>
</dbReference>
<dbReference type="Gene3D" id="1.10.10.2590">
    <property type="entry name" value="BEN domain"/>
    <property type="match status" value="1"/>
</dbReference>
<dbReference type="EMBL" id="JABSTV010001245">
    <property type="protein sequence ID" value="KAH7984558.1"/>
    <property type="molecule type" value="Genomic_DNA"/>
</dbReference>
<protein>
    <recommendedName>
        <fullName evidence="4">BEN domain-containing protein</fullName>
    </recommendedName>
</protein>
<name>A0A9D4TBX8_RHISA</name>
<accession>A0A9D4TBX8</accession>
<dbReference type="VEuPathDB" id="VectorBase:RSAN_032803"/>
<dbReference type="GO" id="GO:0003677">
    <property type="term" value="F:DNA binding"/>
    <property type="evidence" value="ECO:0007669"/>
    <property type="project" value="InterPro"/>
</dbReference>
<dbReference type="AlphaFoldDB" id="A0A9D4TBX8"/>
<proteinExistence type="predicted"/>
<dbReference type="PANTHER" id="PTHR14628:SF1">
    <property type="entry name" value="BEN DOMAIN-CONTAINING PROTEIN 5"/>
    <property type="match status" value="1"/>
</dbReference>
<organism evidence="2 3">
    <name type="scientific">Rhipicephalus sanguineus</name>
    <name type="common">Brown dog tick</name>
    <name type="synonym">Ixodes sanguineus</name>
    <dbReference type="NCBI Taxonomy" id="34632"/>
    <lineage>
        <taxon>Eukaryota</taxon>
        <taxon>Metazoa</taxon>
        <taxon>Ecdysozoa</taxon>
        <taxon>Arthropoda</taxon>
        <taxon>Chelicerata</taxon>
        <taxon>Arachnida</taxon>
        <taxon>Acari</taxon>
        <taxon>Parasitiformes</taxon>
        <taxon>Ixodida</taxon>
        <taxon>Ixodoidea</taxon>
        <taxon>Ixodidae</taxon>
        <taxon>Rhipicephalinae</taxon>
        <taxon>Rhipicephalus</taxon>
        <taxon>Rhipicephalus</taxon>
    </lineage>
</organism>
<dbReference type="GO" id="GO:0045892">
    <property type="term" value="P:negative regulation of DNA-templated transcription"/>
    <property type="evidence" value="ECO:0007669"/>
    <property type="project" value="InterPro"/>
</dbReference>
<dbReference type="PANTHER" id="PTHR14628">
    <property type="entry name" value="BEN DOMAIN-CONTAINING PROTEIN 5"/>
    <property type="match status" value="1"/>
</dbReference>
<keyword evidence="3" id="KW-1185">Reference proteome</keyword>
<feature type="region of interest" description="Disordered" evidence="1">
    <location>
        <begin position="146"/>
        <end position="184"/>
    </location>
</feature>
<gene>
    <name evidence="2" type="ORF">HPB52_022279</name>
</gene>
<evidence type="ECO:0000313" key="3">
    <source>
        <dbReference type="Proteomes" id="UP000821837"/>
    </source>
</evidence>
<feature type="region of interest" description="Disordered" evidence="1">
    <location>
        <begin position="76"/>
        <end position="120"/>
    </location>
</feature>
<dbReference type="VEuPathDB" id="VectorBase:RSAN_040736"/>
<dbReference type="InterPro" id="IPR040391">
    <property type="entry name" value="BEND5"/>
</dbReference>
<reference evidence="2" key="2">
    <citation type="submission" date="2021-09" db="EMBL/GenBank/DDBJ databases">
        <authorList>
            <person name="Jia N."/>
            <person name="Wang J."/>
            <person name="Shi W."/>
            <person name="Du L."/>
            <person name="Sun Y."/>
            <person name="Zhan W."/>
            <person name="Jiang J."/>
            <person name="Wang Q."/>
            <person name="Zhang B."/>
            <person name="Ji P."/>
            <person name="Sakyi L.B."/>
            <person name="Cui X."/>
            <person name="Yuan T."/>
            <person name="Jiang B."/>
            <person name="Yang W."/>
            <person name="Lam T.T.-Y."/>
            <person name="Chang Q."/>
            <person name="Ding S."/>
            <person name="Wang X."/>
            <person name="Zhu J."/>
            <person name="Ruan X."/>
            <person name="Zhao L."/>
            <person name="Wei J."/>
            <person name="Que T."/>
            <person name="Du C."/>
            <person name="Cheng J."/>
            <person name="Dai P."/>
            <person name="Han X."/>
            <person name="Huang E."/>
            <person name="Gao Y."/>
            <person name="Liu J."/>
            <person name="Shao H."/>
            <person name="Ye R."/>
            <person name="Li L."/>
            <person name="Wei W."/>
            <person name="Wang X."/>
            <person name="Wang C."/>
            <person name="Huo Q."/>
            <person name="Li W."/>
            <person name="Guo W."/>
            <person name="Chen H."/>
            <person name="Chen S."/>
            <person name="Zhou L."/>
            <person name="Zhou L."/>
            <person name="Ni X."/>
            <person name="Tian J."/>
            <person name="Zhou Y."/>
            <person name="Sheng Y."/>
            <person name="Liu T."/>
            <person name="Pan Y."/>
            <person name="Xia L."/>
            <person name="Li J."/>
            <person name="Zhao F."/>
            <person name="Cao W."/>
        </authorList>
    </citation>
    <scope>NUCLEOTIDE SEQUENCE</scope>
    <source>
        <strain evidence="2">Rsan-2018</strain>
        <tissue evidence="2">Larvae</tissue>
    </source>
</reference>
<evidence type="ECO:0000256" key="1">
    <source>
        <dbReference type="SAM" id="MobiDB-lite"/>
    </source>
</evidence>
<reference evidence="2" key="1">
    <citation type="journal article" date="2020" name="Cell">
        <title>Large-Scale Comparative Analyses of Tick Genomes Elucidate Their Genetic Diversity and Vector Capacities.</title>
        <authorList>
            <consortium name="Tick Genome and Microbiome Consortium (TIGMIC)"/>
            <person name="Jia N."/>
            <person name="Wang J."/>
            <person name="Shi W."/>
            <person name="Du L."/>
            <person name="Sun Y."/>
            <person name="Zhan W."/>
            <person name="Jiang J.F."/>
            <person name="Wang Q."/>
            <person name="Zhang B."/>
            <person name="Ji P."/>
            <person name="Bell-Sakyi L."/>
            <person name="Cui X.M."/>
            <person name="Yuan T.T."/>
            <person name="Jiang B.G."/>
            <person name="Yang W.F."/>
            <person name="Lam T.T."/>
            <person name="Chang Q.C."/>
            <person name="Ding S.J."/>
            <person name="Wang X.J."/>
            <person name="Zhu J.G."/>
            <person name="Ruan X.D."/>
            <person name="Zhao L."/>
            <person name="Wei J.T."/>
            <person name="Ye R.Z."/>
            <person name="Que T.C."/>
            <person name="Du C.H."/>
            <person name="Zhou Y.H."/>
            <person name="Cheng J.X."/>
            <person name="Dai P.F."/>
            <person name="Guo W.B."/>
            <person name="Han X.H."/>
            <person name="Huang E.J."/>
            <person name="Li L.F."/>
            <person name="Wei W."/>
            <person name="Gao Y.C."/>
            <person name="Liu J.Z."/>
            <person name="Shao H.Z."/>
            <person name="Wang X."/>
            <person name="Wang C.C."/>
            <person name="Yang T.C."/>
            <person name="Huo Q.B."/>
            <person name="Li W."/>
            <person name="Chen H.Y."/>
            <person name="Chen S.E."/>
            <person name="Zhou L.G."/>
            <person name="Ni X.B."/>
            <person name="Tian J.H."/>
            <person name="Sheng Y."/>
            <person name="Liu T."/>
            <person name="Pan Y.S."/>
            <person name="Xia L.Y."/>
            <person name="Li J."/>
            <person name="Zhao F."/>
            <person name="Cao W.C."/>
        </authorList>
    </citation>
    <scope>NUCLEOTIDE SEQUENCE</scope>
    <source>
        <strain evidence="2">Rsan-2018</strain>
    </source>
</reference>
<comment type="caution">
    <text evidence="2">The sequence shown here is derived from an EMBL/GenBank/DDBJ whole genome shotgun (WGS) entry which is preliminary data.</text>
</comment>
<evidence type="ECO:0000313" key="2">
    <source>
        <dbReference type="EMBL" id="KAH7984558.1"/>
    </source>
</evidence>
<sequence>MYAYVRFVEEIGNSSLYTIPAKDILNFHPKDVNDFDNRTTYTACWHDEANEENSGEYVIQILKLAASKKEMQQQLALKRPQIPKLNPSDVESEEEEQTQTKTKTARRELHKQKQTAAATKKEQYNKILAKYSEHMSQNVADAAKIPKHKINGPVEGDLPRDQKLPREGSRKPAAAPGKKSKKHCKQRRMNQFHLCNEVYTTSVQAAKLFSNKKPTILVREAAQLIWGIEVLAQRSISGKMAPTKQGEGGLPCKQLSPEKLDVVYACLSHWGQLNKVDTAAASQKVLRTLSEKIQDVKKKLRFEK</sequence>